<evidence type="ECO:0000313" key="1">
    <source>
        <dbReference type="EMBL" id="GFY61514.1"/>
    </source>
</evidence>
<evidence type="ECO:0000313" key="2">
    <source>
        <dbReference type="Proteomes" id="UP000886998"/>
    </source>
</evidence>
<dbReference type="AlphaFoldDB" id="A0A8X6XZD9"/>
<comment type="caution">
    <text evidence="1">The sequence shown here is derived from an EMBL/GenBank/DDBJ whole genome shotgun (WGS) entry which is preliminary data.</text>
</comment>
<reference evidence="1" key="1">
    <citation type="submission" date="2020-08" db="EMBL/GenBank/DDBJ databases">
        <title>Multicomponent nature underlies the extraordinary mechanical properties of spider dragline silk.</title>
        <authorList>
            <person name="Kono N."/>
            <person name="Nakamura H."/>
            <person name="Mori M."/>
            <person name="Yoshida Y."/>
            <person name="Ohtoshi R."/>
            <person name="Malay A.D."/>
            <person name="Moran D.A.P."/>
            <person name="Tomita M."/>
            <person name="Numata K."/>
            <person name="Arakawa K."/>
        </authorList>
    </citation>
    <scope>NUCLEOTIDE SEQUENCE</scope>
</reference>
<keyword evidence="2" id="KW-1185">Reference proteome</keyword>
<dbReference type="EMBL" id="BMAV01013673">
    <property type="protein sequence ID" value="GFY61514.1"/>
    <property type="molecule type" value="Genomic_DNA"/>
</dbReference>
<proteinExistence type="predicted"/>
<dbReference type="Proteomes" id="UP000886998">
    <property type="component" value="Unassembled WGS sequence"/>
</dbReference>
<sequence length="99" mass="11476">MQPQWLRAVNEPDVLCATRTEAQMQPRLSTSLTSDRTHFSKSKKKKFEIAKAPTCLCVRGHFKRSATSVFGYDFDMAKKRILTQDETDRYMNNLDELSE</sequence>
<organism evidence="1 2">
    <name type="scientific">Trichonephila inaurata madagascariensis</name>
    <dbReference type="NCBI Taxonomy" id="2747483"/>
    <lineage>
        <taxon>Eukaryota</taxon>
        <taxon>Metazoa</taxon>
        <taxon>Ecdysozoa</taxon>
        <taxon>Arthropoda</taxon>
        <taxon>Chelicerata</taxon>
        <taxon>Arachnida</taxon>
        <taxon>Araneae</taxon>
        <taxon>Araneomorphae</taxon>
        <taxon>Entelegynae</taxon>
        <taxon>Araneoidea</taxon>
        <taxon>Nephilidae</taxon>
        <taxon>Trichonephila</taxon>
        <taxon>Trichonephila inaurata</taxon>
    </lineage>
</organism>
<protein>
    <submittedName>
        <fullName evidence="1">Uncharacterized protein</fullName>
    </submittedName>
</protein>
<gene>
    <name evidence="1" type="ORF">TNIN_194611</name>
</gene>
<name>A0A8X6XZD9_9ARAC</name>
<accession>A0A8X6XZD9</accession>